<dbReference type="RefSeq" id="WP_111250445.1">
    <property type="nucleotide sequence ID" value="NZ_QKWH01000003.1"/>
</dbReference>
<sequence length="205" mass="23440">MFSRNKTTSADAADPVAEAAKIEQSGVTGVTGASGKGRPTPKRSQAQAANRRPLVPSDRRAAARAAREKQREARARQYKAMQEGDERYLPVRDKGPQRRYVREYVDARWNVGEFFLPIAFLFILLNLLVAQYVVFAMYVLLALYAVVLIAIGDAIFMWQRLKRRLREKFGTVERGTAMYAVMRAFQMRRSRLPRPTHKKHGVWPE</sequence>
<comment type="caution">
    <text evidence="3">The sequence shown here is derived from an EMBL/GenBank/DDBJ whole genome shotgun (WGS) entry which is preliminary data.</text>
</comment>
<reference evidence="3 4" key="1">
    <citation type="submission" date="2018-06" db="EMBL/GenBank/DDBJ databases">
        <title>Whole genome sequencing of a novel hydrocarbon degrading bacterial strain, PW21 isolated from oil contaminated produced water sample.</title>
        <authorList>
            <person name="Nagkirti P."/>
            <person name="Shaikh A."/>
            <person name="Gowdaman V."/>
            <person name="Engineer A.E."/>
            <person name="Dagar S."/>
            <person name="Dhakephalkar P.K."/>
        </authorList>
    </citation>
    <scope>NUCLEOTIDE SEQUENCE [LARGE SCALE GENOMIC DNA]</scope>
    <source>
        <strain evidence="3 4">PW21</strain>
    </source>
</reference>
<name>A0A2W5XU87_9MICO</name>
<evidence type="ECO:0000313" key="4">
    <source>
        <dbReference type="Proteomes" id="UP000248783"/>
    </source>
</evidence>
<protein>
    <submittedName>
        <fullName evidence="3">DUF3043 domain-containing protein</fullName>
    </submittedName>
</protein>
<dbReference type="Pfam" id="PF11241">
    <property type="entry name" value="DUF3043"/>
    <property type="match status" value="1"/>
</dbReference>
<organism evidence="3 4">
    <name type="scientific">Xylanimonas oleitrophica</name>
    <dbReference type="NCBI Taxonomy" id="2607479"/>
    <lineage>
        <taxon>Bacteria</taxon>
        <taxon>Bacillati</taxon>
        <taxon>Actinomycetota</taxon>
        <taxon>Actinomycetes</taxon>
        <taxon>Micrococcales</taxon>
        <taxon>Promicromonosporaceae</taxon>
        <taxon>Xylanimonas</taxon>
    </lineage>
</organism>
<feature type="transmembrane region" description="Helical" evidence="2">
    <location>
        <begin position="135"/>
        <end position="158"/>
    </location>
</feature>
<keyword evidence="4" id="KW-1185">Reference proteome</keyword>
<gene>
    <name evidence="3" type="ORF">DNL40_06545</name>
</gene>
<dbReference type="InterPro" id="IPR021403">
    <property type="entry name" value="DUF3043"/>
</dbReference>
<keyword evidence="2" id="KW-1133">Transmembrane helix</keyword>
<evidence type="ECO:0000256" key="2">
    <source>
        <dbReference type="SAM" id="Phobius"/>
    </source>
</evidence>
<dbReference type="EMBL" id="QKWH01000003">
    <property type="protein sequence ID" value="PZR53778.1"/>
    <property type="molecule type" value="Genomic_DNA"/>
</dbReference>
<keyword evidence="2" id="KW-0812">Transmembrane</keyword>
<evidence type="ECO:0000313" key="3">
    <source>
        <dbReference type="EMBL" id="PZR53778.1"/>
    </source>
</evidence>
<feature type="compositionally biased region" description="Basic and acidic residues" evidence="1">
    <location>
        <begin position="57"/>
        <end position="68"/>
    </location>
</feature>
<feature type="region of interest" description="Disordered" evidence="1">
    <location>
        <begin position="1"/>
        <end position="68"/>
    </location>
</feature>
<dbReference type="Proteomes" id="UP000248783">
    <property type="component" value="Unassembled WGS sequence"/>
</dbReference>
<dbReference type="AlphaFoldDB" id="A0A2W5XU87"/>
<feature type="compositionally biased region" description="Low complexity" evidence="1">
    <location>
        <begin position="10"/>
        <end position="19"/>
    </location>
</feature>
<proteinExistence type="predicted"/>
<keyword evidence="2" id="KW-0472">Membrane</keyword>
<evidence type="ECO:0000256" key="1">
    <source>
        <dbReference type="SAM" id="MobiDB-lite"/>
    </source>
</evidence>
<feature type="transmembrane region" description="Helical" evidence="2">
    <location>
        <begin position="107"/>
        <end position="129"/>
    </location>
</feature>
<accession>A0A2W5XU87</accession>